<comment type="caution">
    <text evidence="1">The sequence shown here is derived from an EMBL/GenBank/DDBJ whole genome shotgun (WGS) entry which is preliminary data.</text>
</comment>
<dbReference type="PANTHER" id="PTHR14859:SF0">
    <property type="entry name" value="ENDONUCLEASE_EXONUCLEASE_PHOSPHATASE FAMILY PROTEIN, EXPRESSED"/>
    <property type="match status" value="1"/>
</dbReference>
<proteinExistence type="predicted"/>
<sequence length="255" mass="29353">MTTFRLATINVHQFRAVENGMNNVDDLVSILKPLNLDLLVAEEVKDGEDWKRFCQDLSLSNSIFGCSEYEHFGNGIASCHSIRSYSNQTSSLSCVGGTRALLQCSLDGFENITFAVTHLDYLNEDDRLVQMNEFNPFKNNIDILIGDMNALTRDDYSDEYYKNIVAGQRERTRWETPRFDLTELITDEWKYKDAFKLMNPQMKDKEVVTCAYGTRIDYIYVHPCINSQWKLTKCSIIDTKGATDHNIVFAEFKLT</sequence>
<protein>
    <recommendedName>
        <fullName evidence="4">Endonuclease/exonuclease/phosphatase domain-containing protein</fullName>
    </recommendedName>
</protein>
<dbReference type="EMBL" id="CAJNOG010000049">
    <property type="protein sequence ID" value="CAF0842394.1"/>
    <property type="molecule type" value="Genomic_DNA"/>
</dbReference>
<dbReference type="PANTHER" id="PTHR14859">
    <property type="entry name" value="CALCOFLUOR WHITE HYPERSENSITIVE PROTEIN PRECURSOR"/>
    <property type="match status" value="1"/>
</dbReference>
<gene>
    <name evidence="1" type="ORF">JYZ213_LOCUS7433</name>
    <name evidence="2" type="ORF">OXD698_LOCUS30407</name>
</gene>
<dbReference type="GO" id="GO:0005783">
    <property type="term" value="C:endoplasmic reticulum"/>
    <property type="evidence" value="ECO:0007669"/>
    <property type="project" value="TreeGrafter"/>
</dbReference>
<name>A0A813VFW3_9BILA</name>
<dbReference type="Gene3D" id="3.60.10.10">
    <property type="entry name" value="Endonuclease/exonuclease/phosphatase"/>
    <property type="match status" value="1"/>
</dbReference>
<evidence type="ECO:0008006" key="4">
    <source>
        <dbReference type="Google" id="ProtNLM"/>
    </source>
</evidence>
<evidence type="ECO:0000313" key="1">
    <source>
        <dbReference type="EMBL" id="CAF0842394.1"/>
    </source>
</evidence>
<reference evidence="1" key="1">
    <citation type="submission" date="2021-02" db="EMBL/GenBank/DDBJ databases">
        <authorList>
            <person name="Nowell W R."/>
        </authorList>
    </citation>
    <scope>NUCLEOTIDE SEQUENCE</scope>
</reference>
<accession>A0A813VFW3</accession>
<dbReference type="GO" id="GO:0006506">
    <property type="term" value="P:GPI anchor biosynthetic process"/>
    <property type="evidence" value="ECO:0007669"/>
    <property type="project" value="TreeGrafter"/>
</dbReference>
<dbReference type="GO" id="GO:0016020">
    <property type="term" value="C:membrane"/>
    <property type="evidence" value="ECO:0007669"/>
    <property type="project" value="GOC"/>
</dbReference>
<dbReference type="InterPro" id="IPR051916">
    <property type="entry name" value="GPI-anchor_lipid_remodeler"/>
</dbReference>
<evidence type="ECO:0000313" key="3">
    <source>
        <dbReference type="Proteomes" id="UP000663845"/>
    </source>
</evidence>
<dbReference type="AlphaFoldDB" id="A0A813VFW3"/>
<dbReference type="Proteomes" id="UP000663844">
    <property type="component" value="Unassembled WGS sequence"/>
</dbReference>
<dbReference type="SUPFAM" id="SSF56219">
    <property type="entry name" value="DNase I-like"/>
    <property type="match status" value="1"/>
</dbReference>
<dbReference type="EMBL" id="CAJOAZ010003572">
    <property type="protein sequence ID" value="CAF4016181.1"/>
    <property type="molecule type" value="Genomic_DNA"/>
</dbReference>
<evidence type="ECO:0000313" key="2">
    <source>
        <dbReference type="EMBL" id="CAF4016181.1"/>
    </source>
</evidence>
<organism evidence="1 3">
    <name type="scientific">Adineta steineri</name>
    <dbReference type="NCBI Taxonomy" id="433720"/>
    <lineage>
        <taxon>Eukaryota</taxon>
        <taxon>Metazoa</taxon>
        <taxon>Spiralia</taxon>
        <taxon>Gnathifera</taxon>
        <taxon>Rotifera</taxon>
        <taxon>Eurotatoria</taxon>
        <taxon>Bdelloidea</taxon>
        <taxon>Adinetida</taxon>
        <taxon>Adinetidae</taxon>
        <taxon>Adineta</taxon>
    </lineage>
</organism>
<dbReference type="Proteomes" id="UP000663845">
    <property type="component" value="Unassembled WGS sequence"/>
</dbReference>
<dbReference type="InterPro" id="IPR036691">
    <property type="entry name" value="Endo/exonu/phosph_ase_sf"/>
</dbReference>